<name>A0A561PRM7_9BACT</name>
<dbReference type="Pfam" id="PF16344">
    <property type="entry name" value="FecR_C"/>
    <property type="match status" value="1"/>
</dbReference>
<evidence type="ECO:0000259" key="1">
    <source>
        <dbReference type="Pfam" id="PF04773"/>
    </source>
</evidence>
<dbReference type="PANTHER" id="PTHR30273">
    <property type="entry name" value="PERIPLASMIC SIGNAL SENSOR AND SIGMA FACTOR ACTIVATOR FECR-RELATED"/>
    <property type="match status" value="1"/>
</dbReference>
<comment type="caution">
    <text evidence="3">The sequence shown here is derived from an EMBL/GenBank/DDBJ whole genome shotgun (WGS) entry which is preliminary data.</text>
</comment>
<dbReference type="RefSeq" id="WP_145670744.1">
    <property type="nucleotide sequence ID" value="NZ_VIWO01000004.1"/>
</dbReference>
<dbReference type="Proteomes" id="UP000320811">
    <property type="component" value="Unassembled WGS sequence"/>
</dbReference>
<dbReference type="InterPro" id="IPR006860">
    <property type="entry name" value="FecR"/>
</dbReference>
<dbReference type="GO" id="GO:0016989">
    <property type="term" value="F:sigma factor antagonist activity"/>
    <property type="evidence" value="ECO:0007669"/>
    <property type="project" value="TreeGrafter"/>
</dbReference>
<dbReference type="AlphaFoldDB" id="A0A561PRM7"/>
<evidence type="ECO:0000313" key="3">
    <source>
        <dbReference type="EMBL" id="TWF40767.1"/>
    </source>
</evidence>
<dbReference type="InterPro" id="IPR032508">
    <property type="entry name" value="FecR_C"/>
</dbReference>
<feature type="domain" description="Protein FecR C-terminal" evidence="2">
    <location>
        <begin position="321"/>
        <end position="384"/>
    </location>
</feature>
<dbReference type="Pfam" id="PF04773">
    <property type="entry name" value="FecR"/>
    <property type="match status" value="1"/>
</dbReference>
<evidence type="ECO:0000259" key="2">
    <source>
        <dbReference type="Pfam" id="PF16344"/>
    </source>
</evidence>
<gene>
    <name evidence="3" type="ORF">FHW36_104451</name>
</gene>
<organism evidence="3 4">
    <name type="scientific">Chitinophaga polysaccharea</name>
    <dbReference type="NCBI Taxonomy" id="1293035"/>
    <lineage>
        <taxon>Bacteria</taxon>
        <taxon>Pseudomonadati</taxon>
        <taxon>Bacteroidota</taxon>
        <taxon>Chitinophagia</taxon>
        <taxon>Chitinophagales</taxon>
        <taxon>Chitinophagaceae</taxon>
        <taxon>Chitinophaga</taxon>
    </lineage>
</organism>
<reference evidence="3 4" key="1">
    <citation type="submission" date="2019-06" db="EMBL/GenBank/DDBJ databases">
        <title>Sorghum-associated microbial communities from plants grown in Nebraska, USA.</title>
        <authorList>
            <person name="Schachtman D."/>
        </authorList>
    </citation>
    <scope>NUCLEOTIDE SEQUENCE [LARGE SCALE GENOMIC DNA]</scope>
    <source>
        <strain evidence="3 4">1209</strain>
    </source>
</reference>
<evidence type="ECO:0000313" key="4">
    <source>
        <dbReference type="Proteomes" id="UP000320811"/>
    </source>
</evidence>
<dbReference type="Gene3D" id="3.55.50.30">
    <property type="match status" value="1"/>
</dbReference>
<protein>
    <submittedName>
        <fullName evidence="3">FecR family protein</fullName>
    </submittedName>
</protein>
<dbReference type="OrthoDB" id="1452822at2"/>
<feature type="domain" description="FecR protein" evidence="1">
    <location>
        <begin position="181"/>
        <end position="275"/>
    </location>
</feature>
<accession>A0A561PRM7</accession>
<proteinExistence type="predicted"/>
<dbReference type="PANTHER" id="PTHR30273:SF2">
    <property type="entry name" value="PROTEIN FECR"/>
    <property type="match status" value="1"/>
</dbReference>
<dbReference type="Gene3D" id="2.60.120.1440">
    <property type="match status" value="1"/>
</dbReference>
<dbReference type="InterPro" id="IPR012373">
    <property type="entry name" value="Ferrdict_sens_TM"/>
</dbReference>
<dbReference type="EMBL" id="VIWO01000004">
    <property type="protein sequence ID" value="TWF40767.1"/>
    <property type="molecule type" value="Genomic_DNA"/>
</dbReference>
<sequence length="386" mass="42745">MTATRFRYLFERYYAQQSTPEEQHELMVLLAQSAHDEALKQLLDELLLQAADNDQTMSDDTANNMLQEIMQTNAAPTPARIPTFPVWKRLTVAACTLAAAATAGYIIYTRSHTTTNAPMASVHAPKPKNEHARLVMGNGQEIDLDHTTATDVDVQSGVSVSKKGNVLAYNSAPSTVPTINTVYTNKGGIYQLILPDGTKAWLNAASSISFPTAFKDTTREVTIRGEVYFEIARQSNQPFIVKTNNMKVAVLGTAFNIKAYEEENSCTTLLEGAVNVISGNITRKMQPGQQALINREHTGISISRVDTDIAVAWKSGRFEFNDNIKTIMRELARWYDLTVVYEGAITEKSFAGSFSRQDSLKDILRQLELTGSIHFNIADKTITVRP</sequence>
<dbReference type="PIRSF" id="PIRSF018266">
    <property type="entry name" value="FecR"/>
    <property type="match status" value="1"/>
</dbReference>
<keyword evidence="4" id="KW-1185">Reference proteome</keyword>